<name>A0A4R1YIX5_9RHOB</name>
<sequence length="146" mass="16720">MFHPNTPVPGPEIHIATAIREARQSWRVFDDLLDLLPRHRHRMVHDCRAAFLEGDVFTKRLRQDLESLLDDLASNLERETEWRIATVEVGAIGDEPLFDDRLVRSRTDRGLALAKVLDRLSGPAEKILHAHALIDAQQVFDRLQST</sequence>
<dbReference type="RefSeq" id="WP_132696676.1">
    <property type="nucleotide sequence ID" value="NZ_SLVM01000034.1"/>
</dbReference>
<comment type="caution">
    <text evidence="1">The sequence shown here is derived from an EMBL/GenBank/DDBJ whole genome shotgun (WGS) entry which is preliminary data.</text>
</comment>
<accession>A0A4R1YIX5</accession>
<organism evidence="1 2">
    <name type="scientific">Rhodovulum steppense</name>
    <dbReference type="NCBI Taxonomy" id="540251"/>
    <lineage>
        <taxon>Bacteria</taxon>
        <taxon>Pseudomonadati</taxon>
        <taxon>Pseudomonadota</taxon>
        <taxon>Alphaproteobacteria</taxon>
        <taxon>Rhodobacterales</taxon>
        <taxon>Paracoccaceae</taxon>
        <taxon>Rhodovulum</taxon>
    </lineage>
</organism>
<dbReference type="OrthoDB" id="9824893at2"/>
<gene>
    <name evidence="1" type="ORF">EV216_1349</name>
</gene>
<dbReference type="AlphaFoldDB" id="A0A4R1YIX5"/>
<proteinExistence type="predicted"/>
<dbReference type="Proteomes" id="UP000295277">
    <property type="component" value="Unassembled WGS sequence"/>
</dbReference>
<evidence type="ECO:0000313" key="2">
    <source>
        <dbReference type="Proteomes" id="UP000295277"/>
    </source>
</evidence>
<evidence type="ECO:0000313" key="1">
    <source>
        <dbReference type="EMBL" id="TCM76381.1"/>
    </source>
</evidence>
<dbReference type="EMBL" id="SLVM01000034">
    <property type="protein sequence ID" value="TCM76381.1"/>
    <property type="molecule type" value="Genomic_DNA"/>
</dbReference>
<keyword evidence="2" id="KW-1185">Reference proteome</keyword>
<protein>
    <submittedName>
        <fullName evidence="1">Uncharacterized protein</fullName>
    </submittedName>
</protein>
<reference evidence="1 2" key="1">
    <citation type="submission" date="2019-03" db="EMBL/GenBank/DDBJ databases">
        <title>Genomic Encyclopedia of Type Strains, Phase IV (KMG-IV): sequencing the most valuable type-strain genomes for metagenomic binning, comparative biology and taxonomic classification.</title>
        <authorList>
            <person name="Goeker M."/>
        </authorList>
    </citation>
    <scope>NUCLEOTIDE SEQUENCE [LARGE SCALE GENOMIC DNA]</scope>
    <source>
        <strain evidence="1 2">DSM 21153</strain>
    </source>
</reference>